<dbReference type="GO" id="GO:0005829">
    <property type="term" value="C:cytosol"/>
    <property type="evidence" value="ECO:0007669"/>
    <property type="project" value="TreeGrafter"/>
</dbReference>
<dbReference type="InterPro" id="IPR050858">
    <property type="entry name" value="Mal-CoA-ACP_Trans/PKS_FabD"/>
</dbReference>
<dbReference type="Proteomes" id="UP000662873">
    <property type="component" value="Chromosome"/>
</dbReference>
<sequence length="320" mass="33951">MLAAMFPGQGSQTPGMGKDLFETYSEARDVFASVRRGSGIDPERLCFELEEDELRQTQNAQLALYAVGVAAYRCLEARLGEGREFAAMAGHSVGEYAALACSGALSVEEGARLVKIRGDLMAEAGIQRPGTMRAVLGLDRDPLAALCEAVSSEGAAVVIANDNAPGQQVISGSAEGVERAAERAQEVGAKRIVEIKVSGAFHSPLMDEAAAEMGKVLRTAKFQAAPGDPKVYANVTSSVVDLPGAWPRLLETQLRSAVRWRESVLNMARDGVRTLVEFGPRNVLCGLVKRIAPALATCSVADSESLERTLEALSRSEVTA</sequence>
<dbReference type="PANTHER" id="PTHR42681:SF1">
    <property type="entry name" value="MALONYL-COA-ACYL CARRIER PROTEIN TRANSACYLASE, MITOCHONDRIAL"/>
    <property type="match status" value="1"/>
</dbReference>
<accession>A0A809R7G4</accession>
<gene>
    <name evidence="7" type="ORF">NPRO_10140</name>
</gene>
<dbReference type="InterPro" id="IPR014043">
    <property type="entry name" value="Acyl_transferase_dom"/>
</dbReference>
<evidence type="ECO:0000259" key="6">
    <source>
        <dbReference type="SMART" id="SM00827"/>
    </source>
</evidence>
<dbReference type="Pfam" id="PF00698">
    <property type="entry name" value="Acyl_transf_1"/>
    <property type="match status" value="1"/>
</dbReference>
<dbReference type="InterPro" id="IPR004410">
    <property type="entry name" value="Malonyl_CoA-ACP_transAc_FabD"/>
</dbReference>
<dbReference type="EC" id="2.3.1.39" evidence="4"/>
<dbReference type="Gene3D" id="3.40.366.10">
    <property type="entry name" value="Malonyl-Coenzyme A Acyl Carrier Protein, domain 2"/>
    <property type="match status" value="1"/>
</dbReference>
<dbReference type="InterPro" id="IPR024925">
    <property type="entry name" value="Malonyl_CoA-ACP_transAc"/>
</dbReference>
<dbReference type="GO" id="GO:0006633">
    <property type="term" value="P:fatty acid biosynthetic process"/>
    <property type="evidence" value="ECO:0007669"/>
    <property type="project" value="TreeGrafter"/>
</dbReference>
<reference evidence="7" key="1">
    <citation type="journal article" name="DNA Res.">
        <title>The physiological potential of anammox bacteria as revealed by their core genome structure.</title>
        <authorList>
            <person name="Okubo T."/>
            <person name="Toyoda A."/>
            <person name="Fukuhara K."/>
            <person name="Uchiyama I."/>
            <person name="Harigaya Y."/>
            <person name="Kuroiwa M."/>
            <person name="Suzuki T."/>
            <person name="Murakami Y."/>
            <person name="Suwa Y."/>
            <person name="Takami H."/>
        </authorList>
    </citation>
    <scope>NUCLEOTIDE SEQUENCE</scope>
    <source>
        <strain evidence="7">317325-2</strain>
    </source>
</reference>
<dbReference type="Gene3D" id="3.30.70.250">
    <property type="entry name" value="Malonyl-CoA ACP transacylase, ACP-binding"/>
    <property type="match status" value="1"/>
</dbReference>
<evidence type="ECO:0000256" key="3">
    <source>
        <dbReference type="ARBA" id="ARBA00048462"/>
    </source>
</evidence>
<proteinExistence type="inferred from homology"/>
<keyword evidence="1 4" id="KW-0808">Transferase</keyword>
<dbReference type="EMBL" id="AP021858">
    <property type="protein sequence ID" value="BBO23419.1"/>
    <property type="molecule type" value="Genomic_DNA"/>
</dbReference>
<evidence type="ECO:0000313" key="7">
    <source>
        <dbReference type="EMBL" id="BBO23419.1"/>
    </source>
</evidence>
<dbReference type="InterPro" id="IPR016036">
    <property type="entry name" value="Malonyl_transacylase_ACP-bd"/>
</dbReference>
<dbReference type="FunFam" id="3.30.70.250:FF:000001">
    <property type="entry name" value="Malonyl CoA-acyl carrier protein transacylase"/>
    <property type="match status" value="1"/>
</dbReference>
<comment type="catalytic activity">
    <reaction evidence="3 4">
        <text>holo-[ACP] + malonyl-CoA = malonyl-[ACP] + CoA</text>
        <dbReference type="Rhea" id="RHEA:41792"/>
        <dbReference type="Rhea" id="RHEA-COMP:9623"/>
        <dbReference type="Rhea" id="RHEA-COMP:9685"/>
        <dbReference type="ChEBI" id="CHEBI:57287"/>
        <dbReference type="ChEBI" id="CHEBI:57384"/>
        <dbReference type="ChEBI" id="CHEBI:64479"/>
        <dbReference type="ChEBI" id="CHEBI:78449"/>
        <dbReference type="EC" id="2.3.1.39"/>
    </reaction>
</comment>
<feature type="domain" description="Malonyl-CoA:ACP transacylase (MAT)" evidence="6">
    <location>
        <begin position="5"/>
        <end position="317"/>
    </location>
</feature>
<comment type="similarity">
    <text evidence="4">Belongs to the fabD family.</text>
</comment>
<keyword evidence="2 4" id="KW-0012">Acyltransferase</keyword>
<feature type="active site" evidence="5">
    <location>
        <position position="92"/>
    </location>
</feature>
<feature type="active site" evidence="5">
    <location>
        <position position="202"/>
    </location>
</feature>
<evidence type="ECO:0000256" key="4">
    <source>
        <dbReference type="PIRNR" id="PIRNR000446"/>
    </source>
</evidence>
<evidence type="ECO:0000256" key="1">
    <source>
        <dbReference type="ARBA" id="ARBA00022679"/>
    </source>
</evidence>
<dbReference type="NCBIfam" id="TIGR00128">
    <property type="entry name" value="fabD"/>
    <property type="match status" value="1"/>
</dbReference>
<evidence type="ECO:0000256" key="5">
    <source>
        <dbReference type="PIRSR" id="PIRSR000446-1"/>
    </source>
</evidence>
<name>A0A809R7G4_9BACT</name>
<dbReference type="KEGG" id="npy:NPRO_10140"/>
<dbReference type="SUPFAM" id="SSF55048">
    <property type="entry name" value="Probable ACP-binding domain of malonyl-CoA ACP transacylase"/>
    <property type="match status" value="1"/>
</dbReference>
<dbReference type="AlphaFoldDB" id="A0A809R7G4"/>
<dbReference type="PIRSF" id="PIRSF000446">
    <property type="entry name" value="Mct"/>
    <property type="match status" value="1"/>
</dbReference>
<dbReference type="GO" id="GO:0004314">
    <property type="term" value="F:[acyl-carrier-protein] S-malonyltransferase activity"/>
    <property type="evidence" value="ECO:0007669"/>
    <property type="project" value="UniProtKB-EC"/>
</dbReference>
<evidence type="ECO:0000256" key="2">
    <source>
        <dbReference type="ARBA" id="ARBA00023315"/>
    </source>
</evidence>
<evidence type="ECO:0000313" key="8">
    <source>
        <dbReference type="Proteomes" id="UP000662873"/>
    </source>
</evidence>
<dbReference type="InterPro" id="IPR016035">
    <property type="entry name" value="Acyl_Trfase/lysoPLipase"/>
</dbReference>
<organism evidence="7 8">
    <name type="scientific">Candidatus Nitrosymbiomonas proteolyticus</name>
    <dbReference type="NCBI Taxonomy" id="2608984"/>
    <lineage>
        <taxon>Bacteria</taxon>
        <taxon>Bacillati</taxon>
        <taxon>Armatimonadota</taxon>
        <taxon>Armatimonadota incertae sedis</taxon>
        <taxon>Candidatus Nitrosymbiomonas</taxon>
    </lineage>
</organism>
<protein>
    <recommendedName>
        <fullName evidence="4">Malonyl CoA-acyl carrier protein transacylase</fullName>
        <ecNumber evidence="4">2.3.1.39</ecNumber>
    </recommendedName>
</protein>
<dbReference type="PANTHER" id="PTHR42681">
    <property type="entry name" value="MALONYL-COA-ACYL CARRIER PROTEIN TRANSACYLASE, MITOCHONDRIAL"/>
    <property type="match status" value="1"/>
</dbReference>
<dbReference type="SMART" id="SM00827">
    <property type="entry name" value="PKS_AT"/>
    <property type="match status" value="1"/>
</dbReference>
<dbReference type="InterPro" id="IPR001227">
    <property type="entry name" value="Ac_transferase_dom_sf"/>
</dbReference>
<dbReference type="SUPFAM" id="SSF52151">
    <property type="entry name" value="FabD/lysophospholipase-like"/>
    <property type="match status" value="1"/>
</dbReference>